<organism evidence="4 5">
    <name type="scientific">Candidatus Acutalibacter ornithocaccae</name>
    <dbReference type="NCBI Taxonomy" id="2838416"/>
    <lineage>
        <taxon>Bacteria</taxon>
        <taxon>Bacillati</taxon>
        <taxon>Bacillota</taxon>
        <taxon>Clostridia</taxon>
        <taxon>Eubacteriales</taxon>
        <taxon>Acutalibacteraceae</taxon>
        <taxon>Acutalibacter</taxon>
    </lineage>
</organism>
<sequence length="519" mass="56272">MRNLGKRILTVLLAGLLTASMAACSGGGESPTSSAAGGDSSASTASEAGDSSAADSSTATEDNGEVVQLVVWGQGTANTDDVNEVAAAVSEITREKIGVEVSFVRGQDGEQINLALTSGEQIDLLNYTSASGGLTGLVRSQYATPLDDLLEEYGQGIMEIINPIDLESCRIGGVLYAIPNNRETASAVALNVRADIAEELGIEIPEKATYDEIHDILVQVHEAKPDLYALYPSWAQGGMHNPLPYDPLGDSLGVLENAFTDSTEVVNLYATQSYKDFVTMMYQWNQEGLIMPDATTTTENNLAPMGFASFQNYKPGIAEELERGTKYPREMILITEPYKHTAVAQNNNFIIPHCSASPEKAMELWNLMYTDADVSTLFVDGIEGKHWVWTDDSKTFITFPEGLEGSTSGYPSCDWAMPNQQLTPVWEGYPADLWDQLKEFNQQGAISPAMGFAWDSSSLTNQVTACNNVVSQYDTALRWGTLNPDEAIPQFVADLESAGINEIITEKQAQLDEYLANKE</sequence>
<feature type="chain" id="PRO_5039635452" evidence="2">
    <location>
        <begin position="23"/>
        <end position="519"/>
    </location>
</feature>
<dbReference type="AlphaFoldDB" id="A0A9D2S0S6"/>
<dbReference type="SUPFAM" id="SSF53850">
    <property type="entry name" value="Periplasmic binding protein-like II"/>
    <property type="match status" value="1"/>
</dbReference>
<feature type="signal peptide" evidence="2">
    <location>
        <begin position="1"/>
        <end position="22"/>
    </location>
</feature>
<feature type="domain" description="DUF3502" evidence="3">
    <location>
        <begin position="448"/>
        <end position="516"/>
    </location>
</feature>
<evidence type="ECO:0000256" key="2">
    <source>
        <dbReference type="SAM" id="SignalP"/>
    </source>
</evidence>
<feature type="compositionally biased region" description="Low complexity" evidence="1">
    <location>
        <begin position="32"/>
        <end position="61"/>
    </location>
</feature>
<feature type="region of interest" description="Disordered" evidence="1">
    <location>
        <begin position="24"/>
        <end position="62"/>
    </location>
</feature>
<dbReference type="PANTHER" id="PTHR43649">
    <property type="entry name" value="ARABINOSE-BINDING PROTEIN-RELATED"/>
    <property type="match status" value="1"/>
</dbReference>
<gene>
    <name evidence="4" type="ORF">H9942_10605</name>
</gene>
<dbReference type="EMBL" id="DWXZ01000222">
    <property type="protein sequence ID" value="HJB38495.1"/>
    <property type="molecule type" value="Genomic_DNA"/>
</dbReference>
<reference evidence="4" key="2">
    <citation type="submission" date="2021-04" db="EMBL/GenBank/DDBJ databases">
        <authorList>
            <person name="Gilroy R."/>
        </authorList>
    </citation>
    <scope>NUCLEOTIDE SEQUENCE</scope>
    <source>
        <strain evidence="4">ChiBcolR8-3208</strain>
    </source>
</reference>
<comment type="caution">
    <text evidence="4">The sequence shown here is derived from an EMBL/GenBank/DDBJ whole genome shotgun (WGS) entry which is preliminary data.</text>
</comment>
<evidence type="ECO:0000313" key="5">
    <source>
        <dbReference type="Proteomes" id="UP000824214"/>
    </source>
</evidence>
<evidence type="ECO:0000259" key="3">
    <source>
        <dbReference type="Pfam" id="PF12010"/>
    </source>
</evidence>
<evidence type="ECO:0000256" key="1">
    <source>
        <dbReference type="SAM" id="MobiDB-lite"/>
    </source>
</evidence>
<protein>
    <submittedName>
        <fullName evidence="4">ABC transporter substrate-binding protein</fullName>
    </submittedName>
</protein>
<evidence type="ECO:0000313" key="4">
    <source>
        <dbReference type="EMBL" id="HJB38495.1"/>
    </source>
</evidence>
<name>A0A9D2S0S6_9FIRM</name>
<proteinExistence type="predicted"/>
<dbReference type="PANTHER" id="PTHR43649:SF12">
    <property type="entry name" value="DIACETYLCHITOBIOSE BINDING PROTEIN DASA"/>
    <property type="match status" value="1"/>
</dbReference>
<dbReference type="Gene3D" id="3.40.190.10">
    <property type="entry name" value="Periplasmic binding protein-like II"/>
    <property type="match status" value="2"/>
</dbReference>
<dbReference type="Proteomes" id="UP000824214">
    <property type="component" value="Unassembled WGS sequence"/>
</dbReference>
<dbReference type="InterPro" id="IPR050490">
    <property type="entry name" value="Bact_solute-bd_prot1"/>
</dbReference>
<dbReference type="PROSITE" id="PS51257">
    <property type="entry name" value="PROKAR_LIPOPROTEIN"/>
    <property type="match status" value="1"/>
</dbReference>
<keyword evidence="2" id="KW-0732">Signal</keyword>
<accession>A0A9D2S0S6</accession>
<dbReference type="InterPro" id="IPR022627">
    <property type="entry name" value="DUF3502"/>
</dbReference>
<reference evidence="4" key="1">
    <citation type="journal article" date="2021" name="PeerJ">
        <title>Extensive microbial diversity within the chicken gut microbiome revealed by metagenomics and culture.</title>
        <authorList>
            <person name="Gilroy R."/>
            <person name="Ravi A."/>
            <person name="Getino M."/>
            <person name="Pursley I."/>
            <person name="Horton D.L."/>
            <person name="Alikhan N.F."/>
            <person name="Baker D."/>
            <person name="Gharbi K."/>
            <person name="Hall N."/>
            <person name="Watson M."/>
            <person name="Adriaenssens E.M."/>
            <person name="Foster-Nyarko E."/>
            <person name="Jarju S."/>
            <person name="Secka A."/>
            <person name="Antonio M."/>
            <person name="Oren A."/>
            <person name="Chaudhuri R.R."/>
            <person name="La Ragione R."/>
            <person name="Hildebrand F."/>
            <person name="Pallen M.J."/>
        </authorList>
    </citation>
    <scope>NUCLEOTIDE SEQUENCE</scope>
    <source>
        <strain evidence="4">ChiBcolR8-3208</strain>
    </source>
</reference>
<dbReference type="Pfam" id="PF12010">
    <property type="entry name" value="DUF3502"/>
    <property type="match status" value="1"/>
</dbReference>